<keyword evidence="2" id="KW-0547">Nucleotide-binding</keyword>
<accession>A0A5S4FFH7</accession>
<dbReference type="InterPro" id="IPR000719">
    <property type="entry name" value="Prot_kinase_dom"/>
</dbReference>
<keyword evidence="1" id="KW-0808">Transferase</keyword>
<evidence type="ECO:0000256" key="1">
    <source>
        <dbReference type="ARBA" id="ARBA00022679"/>
    </source>
</evidence>
<keyword evidence="6" id="KW-0472">Membrane</keyword>
<proteinExistence type="predicted"/>
<feature type="non-terminal residue" evidence="8">
    <location>
        <position position="529"/>
    </location>
</feature>
<dbReference type="Pfam" id="PF00069">
    <property type="entry name" value="Pkinase"/>
    <property type="match status" value="1"/>
</dbReference>
<dbReference type="SMART" id="SM00220">
    <property type="entry name" value="S_TKc"/>
    <property type="match status" value="1"/>
</dbReference>
<sequence>MAEKDASQPERIGGHEIAGRLGEGPRGVVYLGRKSEKAPQVAVKTLSVAPSADPGFVARLKGVTRVSSSYVARTLDAGADHGLVYVIREYVEGRSLAETVAADGPLTGDALERLAVGTLTALTAVHLAGLAHRGLTPSNVILAGEGPRVTDIELGDPAGEIGYRSPEQLSGLRYGPYADVFSWAATVVFAATGSAPFGHDPESVLNGEPEIGELPEPLRQVVLAALAKKADGRPTAYSALLRLLGDGNAPMPGPPAEDVSVPPPAILPIQLPVEGARTPLMPPSPAPVDQPPVRPAPAQPGPLDQGPIGAVPTGPAAQGPIGSAGQGPAEPESGPQIWGPPPGPGQQGPHPAPSVVPGQGDGRERRPFPVGLVAGVTAVVLLSGLGVWGASQYSGKVRFAPIAAATSPATGGDAFSALSQGGVTDAPTLPQPEVTAPWGTTAGPGDSGVGPMLLPTEDPAGSPTVPALTTVPTPAPISTQPVPTAQPTGTQPSPPSTKPTKTAKPKATVTKTVPPSRRPTPTATRTTED</sequence>
<feature type="region of interest" description="Disordered" evidence="5">
    <location>
        <begin position="437"/>
        <end position="529"/>
    </location>
</feature>
<dbReference type="AlphaFoldDB" id="A0A5S4FFH7"/>
<name>A0A5S4FFH7_9ACTN</name>
<dbReference type="GO" id="GO:0004674">
    <property type="term" value="F:protein serine/threonine kinase activity"/>
    <property type="evidence" value="ECO:0007669"/>
    <property type="project" value="TreeGrafter"/>
</dbReference>
<evidence type="ECO:0000256" key="3">
    <source>
        <dbReference type="ARBA" id="ARBA00022777"/>
    </source>
</evidence>
<dbReference type="SUPFAM" id="SSF56112">
    <property type="entry name" value="Protein kinase-like (PK-like)"/>
    <property type="match status" value="1"/>
</dbReference>
<feature type="compositionally biased region" description="Pro residues" evidence="5">
    <location>
        <begin position="338"/>
        <end position="354"/>
    </location>
</feature>
<organism evidence="8 9">
    <name type="scientific">Nonomuraea turkmeniaca</name>
    <dbReference type="NCBI Taxonomy" id="103838"/>
    <lineage>
        <taxon>Bacteria</taxon>
        <taxon>Bacillati</taxon>
        <taxon>Actinomycetota</taxon>
        <taxon>Actinomycetes</taxon>
        <taxon>Streptosporangiales</taxon>
        <taxon>Streptosporangiaceae</taxon>
        <taxon>Nonomuraea</taxon>
    </lineage>
</organism>
<dbReference type="Proteomes" id="UP000309128">
    <property type="component" value="Unassembled WGS sequence"/>
</dbReference>
<dbReference type="Gene3D" id="3.30.200.20">
    <property type="entry name" value="Phosphorylase Kinase, domain 1"/>
    <property type="match status" value="1"/>
</dbReference>
<feature type="compositionally biased region" description="Low complexity" evidence="5">
    <location>
        <begin position="463"/>
        <end position="472"/>
    </location>
</feature>
<dbReference type="PANTHER" id="PTHR43289">
    <property type="entry name" value="MITOGEN-ACTIVATED PROTEIN KINASE KINASE KINASE 20-RELATED"/>
    <property type="match status" value="1"/>
</dbReference>
<comment type="caution">
    <text evidence="8">The sequence shown here is derived from an EMBL/GenBank/DDBJ whole genome shotgun (WGS) entry which is preliminary data.</text>
</comment>
<evidence type="ECO:0000256" key="5">
    <source>
        <dbReference type="SAM" id="MobiDB-lite"/>
    </source>
</evidence>
<evidence type="ECO:0000313" key="9">
    <source>
        <dbReference type="Proteomes" id="UP000309128"/>
    </source>
</evidence>
<evidence type="ECO:0000256" key="6">
    <source>
        <dbReference type="SAM" id="Phobius"/>
    </source>
</evidence>
<dbReference type="GO" id="GO:0005524">
    <property type="term" value="F:ATP binding"/>
    <property type="evidence" value="ECO:0007669"/>
    <property type="project" value="UniProtKB-KW"/>
</dbReference>
<keyword evidence="4" id="KW-0067">ATP-binding</keyword>
<keyword evidence="6" id="KW-0812">Transmembrane</keyword>
<dbReference type="EMBL" id="VCKY01000356">
    <property type="protein sequence ID" value="TMR07706.1"/>
    <property type="molecule type" value="Genomic_DNA"/>
</dbReference>
<feature type="domain" description="Protein kinase" evidence="7">
    <location>
        <begin position="15"/>
        <end position="244"/>
    </location>
</feature>
<feature type="region of interest" description="Disordered" evidence="5">
    <location>
        <begin position="1"/>
        <end position="20"/>
    </location>
</feature>
<keyword evidence="3" id="KW-0418">Kinase</keyword>
<keyword evidence="9" id="KW-1185">Reference proteome</keyword>
<evidence type="ECO:0000259" key="7">
    <source>
        <dbReference type="PROSITE" id="PS50011"/>
    </source>
</evidence>
<feature type="transmembrane region" description="Helical" evidence="6">
    <location>
        <begin position="368"/>
        <end position="388"/>
    </location>
</feature>
<feature type="compositionally biased region" description="Basic and acidic residues" evidence="5">
    <location>
        <begin position="1"/>
        <end position="18"/>
    </location>
</feature>
<dbReference type="InterPro" id="IPR011009">
    <property type="entry name" value="Kinase-like_dom_sf"/>
</dbReference>
<evidence type="ECO:0000256" key="2">
    <source>
        <dbReference type="ARBA" id="ARBA00022741"/>
    </source>
</evidence>
<feature type="compositionally biased region" description="Pro residues" evidence="5">
    <location>
        <begin position="280"/>
        <end position="300"/>
    </location>
</feature>
<evidence type="ECO:0000256" key="4">
    <source>
        <dbReference type="ARBA" id="ARBA00022840"/>
    </source>
</evidence>
<feature type="compositionally biased region" description="Low complexity" evidence="5">
    <location>
        <begin position="498"/>
        <end position="529"/>
    </location>
</feature>
<keyword evidence="6" id="KW-1133">Transmembrane helix</keyword>
<protein>
    <recommendedName>
        <fullName evidence="7">Protein kinase domain-containing protein</fullName>
    </recommendedName>
</protein>
<feature type="region of interest" description="Disordered" evidence="5">
    <location>
        <begin position="275"/>
        <end position="368"/>
    </location>
</feature>
<gene>
    <name evidence="8" type="ORF">ETD86_50875</name>
</gene>
<evidence type="ECO:0000313" key="8">
    <source>
        <dbReference type="EMBL" id="TMR07706.1"/>
    </source>
</evidence>
<dbReference type="RefSeq" id="WP_170223742.1">
    <property type="nucleotide sequence ID" value="NZ_VCKY01000356.1"/>
</dbReference>
<dbReference type="CDD" id="cd14014">
    <property type="entry name" value="STKc_PknB_like"/>
    <property type="match status" value="1"/>
</dbReference>
<dbReference type="PROSITE" id="PS50011">
    <property type="entry name" value="PROTEIN_KINASE_DOM"/>
    <property type="match status" value="1"/>
</dbReference>
<dbReference type="Gene3D" id="1.10.510.10">
    <property type="entry name" value="Transferase(Phosphotransferase) domain 1"/>
    <property type="match status" value="1"/>
</dbReference>
<reference evidence="8 9" key="1">
    <citation type="submission" date="2019-05" db="EMBL/GenBank/DDBJ databases">
        <title>Draft genome sequence of Nonomuraea turkmeniaca DSM 43926.</title>
        <authorList>
            <person name="Saricaoglu S."/>
            <person name="Isik K."/>
        </authorList>
    </citation>
    <scope>NUCLEOTIDE SEQUENCE [LARGE SCALE GENOMIC DNA]</scope>
    <source>
        <strain evidence="8 9">DSM 43926</strain>
    </source>
</reference>
<dbReference type="PANTHER" id="PTHR43289:SF34">
    <property type="entry name" value="SERINE_THREONINE-PROTEIN KINASE YBDM-RELATED"/>
    <property type="match status" value="1"/>
</dbReference>